<dbReference type="GO" id="GO:0022857">
    <property type="term" value="F:transmembrane transporter activity"/>
    <property type="evidence" value="ECO:0007669"/>
    <property type="project" value="InterPro"/>
</dbReference>
<feature type="domain" description="Major facilitator superfamily (MFS) profile" evidence="8">
    <location>
        <begin position="8"/>
        <end position="403"/>
    </location>
</feature>
<evidence type="ECO:0000256" key="4">
    <source>
        <dbReference type="ARBA" id="ARBA00022692"/>
    </source>
</evidence>
<keyword evidence="5 7" id="KW-1133">Transmembrane helix</keyword>
<feature type="transmembrane region" description="Helical" evidence="7">
    <location>
        <begin position="251"/>
        <end position="274"/>
    </location>
</feature>
<evidence type="ECO:0000256" key="2">
    <source>
        <dbReference type="ARBA" id="ARBA00022448"/>
    </source>
</evidence>
<sequence length="413" mass="45832">MTNLRKYSLLILLGMAGGTIYDFPYIKYIFYNQLLSAMNINNTQLGVLTTIYGVGCLVLYIPGGFLADHISSKLSLTLSLIMTAILAIVFGLTLNFTISIVIWALLAFSSAFIFWSALIKAVRIVGGEKNGGRMYGIYYAANGLSAALLNFFSLWIYGQSNNSKSGMLLATFSMALVIGLIGILVFIFLPSEDEKTAERNTKVEFSQIKKILRSPVVWLISIIFFMTYSLFSGVSYLTPYLADVANISNQMSSFLGIIRNYVFLLLAPLSGLIADRVFHSTLKWFVIGYIVLAFSLLALVFLKNLPIGMVIFLSLIPGMLALSLYGIQFSIIAESKLPLKLMGLITGFVSLVGYLPDLILPTLYGKILDTNSVVEGYKKVFLFLTIFALVASLFSWVIYKVNRKKQVEIDNRK</sequence>
<gene>
    <name evidence="9" type="ORF">FC89_GL002405</name>
</gene>
<dbReference type="InterPro" id="IPR011701">
    <property type="entry name" value="MFS"/>
</dbReference>
<feature type="transmembrane region" description="Helical" evidence="7">
    <location>
        <begin position="211"/>
        <end position="231"/>
    </location>
</feature>
<dbReference type="CDD" id="cd06174">
    <property type="entry name" value="MFS"/>
    <property type="match status" value="1"/>
</dbReference>
<accession>A0A0R1VEW1</accession>
<feature type="transmembrane region" description="Helical" evidence="7">
    <location>
        <begin position="339"/>
        <end position="360"/>
    </location>
</feature>
<dbReference type="GO" id="GO:0005886">
    <property type="term" value="C:plasma membrane"/>
    <property type="evidence" value="ECO:0007669"/>
    <property type="project" value="UniProtKB-SubCell"/>
</dbReference>
<organism evidence="9 10">
    <name type="scientific">Liquorilactobacillus ghanensis DSM 18630</name>
    <dbReference type="NCBI Taxonomy" id="1423750"/>
    <lineage>
        <taxon>Bacteria</taxon>
        <taxon>Bacillati</taxon>
        <taxon>Bacillota</taxon>
        <taxon>Bacilli</taxon>
        <taxon>Lactobacillales</taxon>
        <taxon>Lactobacillaceae</taxon>
        <taxon>Liquorilactobacillus</taxon>
    </lineage>
</organism>
<feature type="transmembrane region" description="Helical" evidence="7">
    <location>
        <begin position="169"/>
        <end position="190"/>
    </location>
</feature>
<feature type="transmembrane region" description="Helical" evidence="7">
    <location>
        <begin position="46"/>
        <end position="67"/>
    </location>
</feature>
<name>A0A0R1VEW1_9LACO</name>
<dbReference type="InterPro" id="IPR050171">
    <property type="entry name" value="MFS_Transporters"/>
</dbReference>
<protein>
    <submittedName>
        <fullName evidence="9">Transporter, major facilitator family protein</fullName>
    </submittedName>
</protein>
<comment type="caution">
    <text evidence="9">The sequence shown here is derived from an EMBL/GenBank/DDBJ whole genome shotgun (WGS) entry which is preliminary data.</text>
</comment>
<keyword evidence="6 7" id="KW-0472">Membrane</keyword>
<comment type="subcellular location">
    <subcellularLocation>
        <location evidence="1">Cell membrane</location>
        <topology evidence="1">Multi-pass membrane protein</topology>
    </subcellularLocation>
</comment>
<keyword evidence="2" id="KW-0813">Transport</keyword>
<proteinExistence type="predicted"/>
<dbReference type="OrthoDB" id="9783227at2"/>
<evidence type="ECO:0000256" key="6">
    <source>
        <dbReference type="ARBA" id="ARBA00023136"/>
    </source>
</evidence>
<dbReference type="PROSITE" id="PS50850">
    <property type="entry name" value="MFS"/>
    <property type="match status" value="1"/>
</dbReference>
<feature type="transmembrane region" description="Helical" evidence="7">
    <location>
        <begin position="307"/>
        <end position="327"/>
    </location>
</feature>
<keyword evidence="10" id="KW-1185">Reference proteome</keyword>
<evidence type="ECO:0000313" key="10">
    <source>
        <dbReference type="Proteomes" id="UP000051451"/>
    </source>
</evidence>
<dbReference type="STRING" id="1423750.FC89_GL002405"/>
<keyword evidence="4 7" id="KW-0812">Transmembrane</keyword>
<dbReference type="InterPro" id="IPR036259">
    <property type="entry name" value="MFS_trans_sf"/>
</dbReference>
<dbReference type="Proteomes" id="UP000051451">
    <property type="component" value="Unassembled WGS sequence"/>
</dbReference>
<evidence type="ECO:0000256" key="3">
    <source>
        <dbReference type="ARBA" id="ARBA00022475"/>
    </source>
</evidence>
<dbReference type="InterPro" id="IPR020846">
    <property type="entry name" value="MFS_dom"/>
</dbReference>
<feature type="transmembrane region" description="Helical" evidence="7">
    <location>
        <begin position="137"/>
        <end position="157"/>
    </location>
</feature>
<dbReference type="PANTHER" id="PTHR23517:SF3">
    <property type="entry name" value="INTEGRAL MEMBRANE TRANSPORT PROTEIN"/>
    <property type="match status" value="1"/>
</dbReference>
<dbReference type="PANTHER" id="PTHR23517">
    <property type="entry name" value="RESISTANCE PROTEIN MDTM, PUTATIVE-RELATED-RELATED"/>
    <property type="match status" value="1"/>
</dbReference>
<keyword evidence="3" id="KW-1003">Cell membrane</keyword>
<feature type="transmembrane region" description="Helical" evidence="7">
    <location>
        <begin position="7"/>
        <end position="26"/>
    </location>
</feature>
<dbReference type="Pfam" id="PF07690">
    <property type="entry name" value="MFS_1"/>
    <property type="match status" value="1"/>
</dbReference>
<evidence type="ECO:0000259" key="8">
    <source>
        <dbReference type="PROSITE" id="PS50850"/>
    </source>
</evidence>
<reference evidence="9 10" key="1">
    <citation type="journal article" date="2015" name="Genome Announc.">
        <title>Expanding the biotechnology potential of lactobacilli through comparative genomics of 213 strains and associated genera.</title>
        <authorList>
            <person name="Sun Z."/>
            <person name="Harris H.M."/>
            <person name="McCann A."/>
            <person name="Guo C."/>
            <person name="Argimon S."/>
            <person name="Zhang W."/>
            <person name="Yang X."/>
            <person name="Jeffery I.B."/>
            <person name="Cooney J.C."/>
            <person name="Kagawa T.F."/>
            <person name="Liu W."/>
            <person name="Song Y."/>
            <person name="Salvetti E."/>
            <person name="Wrobel A."/>
            <person name="Rasinkangas P."/>
            <person name="Parkhill J."/>
            <person name="Rea M.C."/>
            <person name="O'Sullivan O."/>
            <person name="Ritari J."/>
            <person name="Douillard F.P."/>
            <person name="Paul Ross R."/>
            <person name="Yang R."/>
            <person name="Briner A.E."/>
            <person name="Felis G.E."/>
            <person name="de Vos W.M."/>
            <person name="Barrangou R."/>
            <person name="Klaenhammer T.R."/>
            <person name="Caufield P.W."/>
            <person name="Cui Y."/>
            <person name="Zhang H."/>
            <person name="O'Toole P.W."/>
        </authorList>
    </citation>
    <scope>NUCLEOTIDE SEQUENCE [LARGE SCALE GENOMIC DNA]</scope>
    <source>
        <strain evidence="9 10">DSM 18630</strain>
    </source>
</reference>
<dbReference type="GeneID" id="98320056"/>
<dbReference type="EMBL" id="AZGB01000030">
    <property type="protein sequence ID" value="KRM04002.1"/>
    <property type="molecule type" value="Genomic_DNA"/>
</dbReference>
<feature type="transmembrane region" description="Helical" evidence="7">
    <location>
        <begin position="380"/>
        <end position="399"/>
    </location>
</feature>
<dbReference type="RefSeq" id="WP_057872742.1">
    <property type="nucleotide sequence ID" value="NZ_AZGB01000030.1"/>
</dbReference>
<dbReference type="PATRIC" id="fig|1423750.3.peg.2447"/>
<dbReference type="AlphaFoldDB" id="A0A0R1VEW1"/>
<feature type="transmembrane region" description="Helical" evidence="7">
    <location>
        <begin position="100"/>
        <end position="125"/>
    </location>
</feature>
<dbReference type="SUPFAM" id="SSF103473">
    <property type="entry name" value="MFS general substrate transporter"/>
    <property type="match status" value="1"/>
</dbReference>
<evidence type="ECO:0000256" key="7">
    <source>
        <dbReference type="SAM" id="Phobius"/>
    </source>
</evidence>
<evidence type="ECO:0000256" key="1">
    <source>
        <dbReference type="ARBA" id="ARBA00004651"/>
    </source>
</evidence>
<feature type="transmembrane region" description="Helical" evidence="7">
    <location>
        <begin position="281"/>
        <end position="301"/>
    </location>
</feature>
<evidence type="ECO:0000313" key="9">
    <source>
        <dbReference type="EMBL" id="KRM04002.1"/>
    </source>
</evidence>
<dbReference type="Gene3D" id="1.20.1250.20">
    <property type="entry name" value="MFS general substrate transporter like domains"/>
    <property type="match status" value="2"/>
</dbReference>
<feature type="transmembrane region" description="Helical" evidence="7">
    <location>
        <begin position="74"/>
        <end position="94"/>
    </location>
</feature>
<evidence type="ECO:0000256" key="5">
    <source>
        <dbReference type="ARBA" id="ARBA00022989"/>
    </source>
</evidence>